<dbReference type="SMART" id="SM00382">
    <property type="entry name" value="AAA"/>
    <property type="match status" value="1"/>
</dbReference>
<keyword evidence="1" id="KW-0813">Transport</keyword>
<evidence type="ECO:0000256" key="5">
    <source>
        <dbReference type="ARBA" id="ARBA00037066"/>
    </source>
</evidence>
<evidence type="ECO:0000256" key="4">
    <source>
        <dbReference type="ARBA" id="ARBA00022967"/>
    </source>
</evidence>
<evidence type="ECO:0000256" key="3">
    <source>
        <dbReference type="ARBA" id="ARBA00022840"/>
    </source>
</evidence>
<dbReference type="OrthoDB" id="5292475at2"/>
<evidence type="ECO:0000313" key="8">
    <source>
        <dbReference type="EMBL" id="REL37324.1"/>
    </source>
</evidence>
<dbReference type="AlphaFoldDB" id="A0A3E0ULF7"/>
<keyword evidence="3 8" id="KW-0067">ATP-binding</keyword>
<dbReference type="InterPro" id="IPR003439">
    <property type="entry name" value="ABC_transporter-like_ATP-bd"/>
</dbReference>
<organism evidence="8 9">
    <name type="scientific">Thalassotalea euphylliae</name>
    <dbReference type="NCBI Taxonomy" id="1655234"/>
    <lineage>
        <taxon>Bacteria</taxon>
        <taxon>Pseudomonadati</taxon>
        <taxon>Pseudomonadota</taxon>
        <taxon>Gammaproteobacteria</taxon>
        <taxon>Alteromonadales</taxon>
        <taxon>Colwelliaceae</taxon>
        <taxon>Thalassotalea</taxon>
    </lineage>
</organism>
<dbReference type="Gene3D" id="3.40.50.300">
    <property type="entry name" value="P-loop containing nucleotide triphosphate hydrolases"/>
    <property type="match status" value="1"/>
</dbReference>
<dbReference type="SUPFAM" id="SSF52540">
    <property type="entry name" value="P-loop containing nucleoside triphosphate hydrolases"/>
    <property type="match status" value="1"/>
</dbReference>
<name>A0A3E0ULF7_9GAMM</name>
<dbReference type="GO" id="GO:0005524">
    <property type="term" value="F:ATP binding"/>
    <property type="evidence" value="ECO:0007669"/>
    <property type="project" value="UniProtKB-KW"/>
</dbReference>
<evidence type="ECO:0000256" key="6">
    <source>
        <dbReference type="SAM" id="MobiDB-lite"/>
    </source>
</evidence>
<gene>
    <name evidence="8" type="ORF">DXX92_06435</name>
</gene>
<feature type="domain" description="ABC transporter" evidence="7">
    <location>
        <begin position="2"/>
        <end position="272"/>
    </location>
</feature>
<comment type="function">
    <text evidence="5">Part of the ABC transporter complex HmuTUV involved in hemin import. Responsible for energy coupling to the transport system.</text>
</comment>
<keyword evidence="2" id="KW-0547">Nucleotide-binding</keyword>
<accession>A0A3E0ULF7</accession>
<reference evidence="8 9" key="1">
    <citation type="submission" date="2018-08" db="EMBL/GenBank/DDBJ databases">
        <title>Thalassotalea euphylliae genome.</title>
        <authorList>
            <person name="Summers S."/>
            <person name="Rice S.A."/>
            <person name="Freckelton M.L."/>
            <person name="Nedved B.T."/>
            <person name="Hadfield M.G."/>
        </authorList>
    </citation>
    <scope>NUCLEOTIDE SEQUENCE [LARGE SCALE GENOMIC DNA]</scope>
    <source>
        <strain evidence="8 9">H2</strain>
    </source>
</reference>
<dbReference type="PROSITE" id="PS00211">
    <property type="entry name" value="ABC_TRANSPORTER_1"/>
    <property type="match status" value="1"/>
</dbReference>
<dbReference type="CDD" id="cd03214">
    <property type="entry name" value="ABC_Iron-Siderophores_B12_Hemin"/>
    <property type="match status" value="1"/>
</dbReference>
<comment type="caution">
    <text evidence="8">The sequence shown here is derived from an EMBL/GenBank/DDBJ whole genome shotgun (WGS) entry which is preliminary data.</text>
</comment>
<dbReference type="InterPro" id="IPR003593">
    <property type="entry name" value="AAA+_ATPase"/>
</dbReference>
<dbReference type="GO" id="GO:0016887">
    <property type="term" value="F:ATP hydrolysis activity"/>
    <property type="evidence" value="ECO:0007669"/>
    <property type="project" value="InterPro"/>
</dbReference>
<dbReference type="InterPro" id="IPR017871">
    <property type="entry name" value="ABC_transporter-like_CS"/>
</dbReference>
<keyword evidence="4" id="KW-1278">Translocase</keyword>
<feature type="compositionally biased region" description="Polar residues" evidence="6">
    <location>
        <begin position="174"/>
        <end position="186"/>
    </location>
</feature>
<dbReference type="PANTHER" id="PTHR42794">
    <property type="entry name" value="HEMIN IMPORT ATP-BINDING PROTEIN HMUV"/>
    <property type="match status" value="1"/>
</dbReference>
<evidence type="ECO:0000256" key="2">
    <source>
        <dbReference type="ARBA" id="ARBA00022741"/>
    </source>
</evidence>
<feature type="region of interest" description="Disordered" evidence="6">
    <location>
        <begin position="161"/>
        <end position="186"/>
    </location>
</feature>
<dbReference type="Proteomes" id="UP000256999">
    <property type="component" value="Unassembled WGS sequence"/>
</dbReference>
<sequence>MISFRELNITRGQQRILSDATGHIFSGELVALIGENGAGKSTLLHALAGQIPATGCIELHGKVLSDWPVAELAKYRAVLNQHNALPFAFSVPELVAMGRYQMVESNAERNDKVAQYIAEVELSHKVSRKVNQLSGGELQRLQFARCLAQLDAPVKSAIPDLKRRELKRHERPTAEQQNAELEANSQEQQAPKLMLLDEPTAALDLRHQHSLLQSVKYFTEQGNSAIVAIHDLNLAALYADKVMLIKDGKLAYQGSPQAVLTSEILSQTYQTPINVMPYPQANVPMVYSAVNQ</sequence>
<dbReference type="InterPro" id="IPR027417">
    <property type="entry name" value="P-loop_NTPase"/>
</dbReference>
<proteinExistence type="predicted"/>
<evidence type="ECO:0000313" key="9">
    <source>
        <dbReference type="Proteomes" id="UP000256999"/>
    </source>
</evidence>
<feature type="compositionally biased region" description="Basic and acidic residues" evidence="6">
    <location>
        <begin position="161"/>
        <end position="173"/>
    </location>
</feature>
<evidence type="ECO:0000256" key="1">
    <source>
        <dbReference type="ARBA" id="ARBA00022448"/>
    </source>
</evidence>
<dbReference type="PROSITE" id="PS50893">
    <property type="entry name" value="ABC_TRANSPORTER_2"/>
    <property type="match status" value="1"/>
</dbReference>
<protein>
    <submittedName>
        <fullName evidence="8">ATP-binding cassette domain-containing protein</fullName>
    </submittedName>
</protein>
<evidence type="ECO:0000259" key="7">
    <source>
        <dbReference type="PROSITE" id="PS50893"/>
    </source>
</evidence>
<dbReference type="Pfam" id="PF00005">
    <property type="entry name" value="ABC_tran"/>
    <property type="match status" value="1"/>
</dbReference>
<dbReference type="PANTHER" id="PTHR42794:SF1">
    <property type="entry name" value="HEMIN IMPORT ATP-BINDING PROTEIN HMUV"/>
    <property type="match status" value="1"/>
</dbReference>
<dbReference type="EMBL" id="QUOV01000001">
    <property type="protein sequence ID" value="REL37324.1"/>
    <property type="molecule type" value="Genomic_DNA"/>
</dbReference>